<keyword evidence="3" id="KW-0732">Signal</keyword>
<dbReference type="Gene3D" id="3.40.710.10">
    <property type="entry name" value="DD-peptidase/beta-lactamase superfamily"/>
    <property type="match status" value="1"/>
</dbReference>
<evidence type="ECO:0000256" key="2">
    <source>
        <dbReference type="ARBA" id="ARBA00022801"/>
    </source>
</evidence>
<keyword evidence="4" id="KW-0645">Protease</keyword>
<proteinExistence type="inferred from homology"/>
<dbReference type="InterPro" id="IPR012338">
    <property type="entry name" value="Beta-lactam/transpept-like"/>
</dbReference>
<comment type="similarity">
    <text evidence="1">Belongs to the peptidase S13 family.</text>
</comment>
<organism evidence="4">
    <name type="scientific">Acidobacterium capsulatum</name>
    <dbReference type="NCBI Taxonomy" id="33075"/>
    <lineage>
        <taxon>Bacteria</taxon>
        <taxon>Pseudomonadati</taxon>
        <taxon>Acidobacteriota</taxon>
        <taxon>Terriglobia</taxon>
        <taxon>Terriglobales</taxon>
        <taxon>Acidobacteriaceae</taxon>
        <taxon>Acidobacterium</taxon>
    </lineage>
</organism>
<accession>A0A7V4XSX4</accession>
<comment type="caution">
    <text evidence="4">The sequence shown here is derived from an EMBL/GenBank/DDBJ whole genome shotgun (WGS) entry which is preliminary data.</text>
</comment>
<evidence type="ECO:0000313" key="4">
    <source>
        <dbReference type="EMBL" id="HGY94511.1"/>
    </source>
</evidence>
<dbReference type="EMBL" id="DTKL01000044">
    <property type="protein sequence ID" value="HGY94511.1"/>
    <property type="molecule type" value="Genomic_DNA"/>
</dbReference>
<evidence type="ECO:0000256" key="3">
    <source>
        <dbReference type="SAM" id="SignalP"/>
    </source>
</evidence>
<dbReference type="EC" id="3.4.16.4" evidence="4"/>
<dbReference type="PANTHER" id="PTHR30023:SF0">
    <property type="entry name" value="PENICILLIN-SENSITIVE CARBOXYPEPTIDASE A"/>
    <property type="match status" value="1"/>
</dbReference>
<keyword evidence="4" id="KW-0121">Carboxypeptidase</keyword>
<keyword evidence="2 4" id="KW-0378">Hydrolase</keyword>
<sequence length="558" mass="60889">MSHTTLAASSTRRRLCSGIVAAAFLLLSAAAAHARIHRGPVAHRRRHVYHASLASSIHRLLLSPGVRQAHWGIDVTTLAGTPIYSHNDAQYFHPASNAKLFTTAAVLGLMSPDARWRTQVVTSGQVDTKGTLHGDLILLGSGDPTLSGRVYPYDGHTERASDTLTAFEQMADEVVKDGIHRIEGDVIGNDTWFTWQPYGTGWAQDDLTWDYGAPISALTINDNVAYLNIVPQQEAAQLPNEPGAHPEKLVTPTGTELAEWNPPTPYYYLNNQSNLSRATRSYAGIDRPLGSRTVRVFGNIDAHGLHVALAIDNPAQYAAQTFADLLRERGVQIDGMARVQHQISTDTTHFHTESELPIPLHRIPDTVLGPPSGNMHVLASYLSHATLAQDVEVTLKVSQNLHAELYLRDLGRYEAGEGSFAEGARVIRQFAEDAGVKPGDFFFYDGSGMSHQDLVTPRALTTMLAYAAHQPWGKLYRESLPVGGVDGTLSDRFLSPGMRGRVDAKTGTLSEVNSLSGYVRTRSGRTLVFSILCNAHHPGSYEERAVMDRIVDAIAAQE</sequence>
<dbReference type="InterPro" id="IPR000667">
    <property type="entry name" value="Peptidase_S13"/>
</dbReference>
<protein>
    <submittedName>
        <fullName evidence="4">D-alanyl-D-alanine carboxypeptidase/D-alanyl-D-alanine-endopeptidase</fullName>
        <ecNumber evidence="4">3.4.16.4</ecNumber>
    </submittedName>
</protein>
<dbReference type="GO" id="GO:0006508">
    <property type="term" value="P:proteolysis"/>
    <property type="evidence" value="ECO:0007669"/>
    <property type="project" value="InterPro"/>
</dbReference>
<dbReference type="PANTHER" id="PTHR30023">
    <property type="entry name" value="D-ALANYL-D-ALANINE CARBOXYPEPTIDASE"/>
    <property type="match status" value="1"/>
</dbReference>
<feature type="signal peptide" evidence="3">
    <location>
        <begin position="1"/>
        <end position="34"/>
    </location>
</feature>
<dbReference type="NCBIfam" id="TIGR00666">
    <property type="entry name" value="PBP4"/>
    <property type="match status" value="2"/>
</dbReference>
<gene>
    <name evidence="4" type="primary">dacB</name>
    <name evidence="4" type="ORF">ENW50_07490</name>
</gene>
<feature type="chain" id="PRO_5030658284" evidence="3">
    <location>
        <begin position="35"/>
        <end position="558"/>
    </location>
</feature>
<name>A0A7V4XSX4_9BACT</name>
<dbReference type="GO" id="GO:0000270">
    <property type="term" value="P:peptidoglycan metabolic process"/>
    <property type="evidence" value="ECO:0007669"/>
    <property type="project" value="TreeGrafter"/>
</dbReference>
<dbReference type="GO" id="GO:0009002">
    <property type="term" value="F:serine-type D-Ala-D-Ala carboxypeptidase activity"/>
    <property type="evidence" value="ECO:0007669"/>
    <property type="project" value="UniProtKB-EC"/>
</dbReference>
<reference evidence="4" key="1">
    <citation type="journal article" date="2020" name="mSystems">
        <title>Genome- and Community-Level Interaction Insights into Carbon Utilization and Element Cycling Functions of Hydrothermarchaeota in Hydrothermal Sediment.</title>
        <authorList>
            <person name="Zhou Z."/>
            <person name="Liu Y."/>
            <person name="Xu W."/>
            <person name="Pan J."/>
            <person name="Luo Z.H."/>
            <person name="Li M."/>
        </authorList>
    </citation>
    <scope>NUCLEOTIDE SEQUENCE [LARGE SCALE GENOMIC DNA]</scope>
    <source>
        <strain evidence="4">SpSt-855</strain>
    </source>
</reference>
<evidence type="ECO:0000256" key="1">
    <source>
        <dbReference type="ARBA" id="ARBA00006096"/>
    </source>
</evidence>
<dbReference type="Gene3D" id="3.50.80.20">
    <property type="entry name" value="D-Ala-D-Ala carboxypeptidase C, peptidase S13"/>
    <property type="match status" value="1"/>
</dbReference>
<dbReference type="AlphaFoldDB" id="A0A7V4XSX4"/>
<dbReference type="SUPFAM" id="SSF56601">
    <property type="entry name" value="beta-lactamase/transpeptidase-like"/>
    <property type="match status" value="1"/>
</dbReference>
<dbReference type="Pfam" id="PF02113">
    <property type="entry name" value="Peptidase_S13"/>
    <property type="match status" value="2"/>
</dbReference>